<feature type="compositionally biased region" description="Low complexity" evidence="2">
    <location>
        <begin position="1"/>
        <end position="26"/>
    </location>
</feature>
<dbReference type="Gene3D" id="3.10.20.370">
    <property type="match status" value="1"/>
</dbReference>
<reference evidence="5 6" key="1">
    <citation type="submission" date="2020-12" db="EMBL/GenBank/DDBJ databases">
        <title>Metabolic potential, ecology and presence of endohyphal bacteria is reflected in genomic diversity of Mucoromycotina.</title>
        <authorList>
            <person name="Muszewska A."/>
            <person name="Okrasinska A."/>
            <person name="Steczkiewicz K."/>
            <person name="Drgas O."/>
            <person name="Orlowska M."/>
            <person name="Perlinska-Lenart U."/>
            <person name="Aleksandrzak-Piekarczyk T."/>
            <person name="Szatraj K."/>
            <person name="Zielenkiewicz U."/>
            <person name="Pilsyk S."/>
            <person name="Malc E."/>
            <person name="Mieczkowski P."/>
            <person name="Kruszewska J.S."/>
            <person name="Biernat P."/>
            <person name="Pawlowska J."/>
        </authorList>
    </citation>
    <scope>NUCLEOTIDE SEQUENCE [LARGE SCALE GENOMIC DNA]</scope>
    <source>
        <strain evidence="5 6">CBS 142.35</strain>
    </source>
</reference>
<dbReference type="Proteomes" id="UP000646827">
    <property type="component" value="Unassembled WGS sequence"/>
</dbReference>
<dbReference type="CDD" id="cd01647">
    <property type="entry name" value="RT_LTR"/>
    <property type="match status" value="1"/>
</dbReference>
<dbReference type="CDD" id="cd09274">
    <property type="entry name" value="RNase_HI_RT_Ty3"/>
    <property type="match status" value="1"/>
</dbReference>
<dbReference type="Gene3D" id="2.30.30.850">
    <property type="match status" value="1"/>
</dbReference>
<feature type="domain" description="Reverse transcriptase" evidence="3">
    <location>
        <begin position="106"/>
        <end position="285"/>
    </location>
</feature>
<dbReference type="PANTHER" id="PTHR37984:SF5">
    <property type="entry name" value="PROTEIN NYNRIN-LIKE"/>
    <property type="match status" value="1"/>
</dbReference>
<protein>
    <submittedName>
        <fullName evidence="5">Uncharacterized protein</fullName>
    </submittedName>
</protein>
<dbReference type="AlphaFoldDB" id="A0A8H7RBT6"/>
<dbReference type="InterPro" id="IPR041577">
    <property type="entry name" value="RT_RNaseH_2"/>
</dbReference>
<dbReference type="GO" id="GO:0003824">
    <property type="term" value="F:catalytic activity"/>
    <property type="evidence" value="ECO:0007669"/>
    <property type="project" value="UniProtKB-KW"/>
</dbReference>
<evidence type="ECO:0000259" key="4">
    <source>
        <dbReference type="PROSITE" id="PS50994"/>
    </source>
</evidence>
<proteinExistence type="predicted"/>
<dbReference type="SUPFAM" id="SSF56672">
    <property type="entry name" value="DNA/RNA polymerases"/>
    <property type="match status" value="1"/>
</dbReference>
<sequence>MESKTSSSESKTSSLESKTSSLKSKTPWATSSEKSCSPTNITIPAPAESLVKEFDYVFQDVLPGLPPDRGIEHVIDTGDADPISRPPYKMSPLELAELRQQITELLDLRLIRPSSSPWGAPVLFVHKKDGSMRLCIDYRAVNRVTRRHSHPLPCIDECLEQLHGTKYYSSIDLKSGYHQLKIKEDDIPKTAFNTCYGSFEWLVLPFGLMNAPPVFQKTMNSVLGDCLDKFAMVYLDDILIYSKTKEDHYRHLRHVLEKLCGAKLIANLKKCELFKTELEFVGFQVSAAGILPSKKKVKAIQEWPVPTNVQEVRQFVGLASHYHRFIKGFASLAAPLTELTKGTRAKKRAIVWKKDCQVAFENLKKHMTAAPILVPPNPDTPYIIETDASDYAVGAVLLQKGNDGQIHPLAFESKKLSAAERNYPAQERELLAILHALRTWRCFIDGRHYTVLSDHHPLKYFRSKIKPTPRLTRWIAEIELYDPDIQYKPGRDNHVPDLLSRRDGPTCITQEKSLEPELLYAVKSIQESDWPKFYAFDEDKRPGMYKDLLDKHKDKFVVRDNQVFRLVKIRDTIQQVRYVLFARRTDLVQDFHKSVGHAGNLTVLYLMQKRWWWPGMRSDIQEWLRACQQCQLASNADRRIHHAPMKPLNVPPVFSCWHLDFVGELPTTINGNHWLLVAVDYATNWTIARAVPDATGEAIANFIYEEIVLPFACPAEILTDRGANFMSKVLNLYLGRLKINHLLTSAWHSRTNSKVERSNGILKQMLRKYAHGQIHHWDQFVDPAVFACRVRKHRTHGFSPYFLVYGVDPKLPGDVLPPFIQLTDQEPDPSLIVQGRVPEARRLREARILAERKLKNNAAKDKATWDAVLKPQIFSIGDHVLMRHENKFSLEYNWKGPFKVIATNIDTHIYKLQDLNGQVYSSWVHTDRLRPIHINSSIGAAPWFDPTAARAMERQELRNAGHLTMLFE</sequence>
<feature type="domain" description="Integrase catalytic" evidence="4">
    <location>
        <begin position="648"/>
        <end position="808"/>
    </location>
</feature>
<dbReference type="EMBL" id="JAEPRB010001120">
    <property type="protein sequence ID" value="KAG2207610.1"/>
    <property type="molecule type" value="Genomic_DNA"/>
</dbReference>
<feature type="compositionally biased region" description="Polar residues" evidence="2">
    <location>
        <begin position="27"/>
        <end position="40"/>
    </location>
</feature>
<dbReference type="OrthoDB" id="2232212at2759"/>
<dbReference type="Gene3D" id="3.30.420.10">
    <property type="entry name" value="Ribonuclease H-like superfamily/Ribonuclease H"/>
    <property type="match status" value="1"/>
</dbReference>
<dbReference type="PANTHER" id="PTHR37984">
    <property type="entry name" value="PROTEIN CBG26694"/>
    <property type="match status" value="1"/>
</dbReference>
<evidence type="ECO:0000313" key="5">
    <source>
        <dbReference type="EMBL" id="KAG2207610.1"/>
    </source>
</evidence>
<dbReference type="InterPro" id="IPR012337">
    <property type="entry name" value="RNaseH-like_sf"/>
</dbReference>
<evidence type="ECO:0000313" key="6">
    <source>
        <dbReference type="Proteomes" id="UP000646827"/>
    </source>
</evidence>
<keyword evidence="1" id="KW-0511">Multifunctional enzyme</keyword>
<dbReference type="Pfam" id="PF17921">
    <property type="entry name" value="Integrase_H2C2"/>
    <property type="match status" value="1"/>
</dbReference>
<dbReference type="InterPro" id="IPR000477">
    <property type="entry name" value="RT_dom"/>
</dbReference>
<dbReference type="Pfam" id="PF00078">
    <property type="entry name" value="RVT_1"/>
    <property type="match status" value="1"/>
</dbReference>
<dbReference type="GO" id="GO:0015074">
    <property type="term" value="P:DNA integration"/>
    <property type="evidence" value="ECO:0007669"/>
    <property type="project" value="InterPro"/>
</dbReference>
<dbReference type="FunFam" id="3.30.70.270:FF:000020">
    <property type="entry name" value="Transposon Tf2-6 polyprotein-like Protein"/>
    <property type="match status" value="1"/>
</dbReference>
<dbReference type="Pfam" id="PF00665">
    <property type="entry name" value="rve"/>
    <property type="match status" value="1"/>
</dbReference>
<dbReference type="InterPro" id="IPR043128">
    <property type="entry name" value="Rev_trsase/Diguanyl_cyclase"/>
</dbReference>
<dbReference type="GO" id="GO:0005634">
    <property type="term" value="C:nucleus"/>
    <property type="evidence" value="ECO:0007669"/>
    <property type="project" value="UniProtKB-ARBA"/>
</dbReference>
<dbReference type="InterPro" id="IPR050951">
    <property type="entry name" value="Retrovirus_Pol_polyprotein"/>
</dbReference>
<gene>
    <name evidence="5" type="ORF">INT45_004096</name>
</gene>
<dbReference type="FunFam" id="3.10.20.370:FF:000001">
    <property type="entry name" value="Retrovirus-related Pol polyprotein from transposon 17.6-like protein"/>
    <property type="match status" value="1"/>
</dbReference>
<dbReference type="Gene3D" id="1.10.340.70">
    <property type="match status" value="1"/>
</dbReference>
<name>A0A8H7RBT6_9FUNG</name>
<dbReference type="InterPro" id="IPR036397">
    <property type="entry name" value="RNaseH_sf"/>
</dbReference>
<dbReference type="InterPro" id="IPR043502">
    <property type="entry name" value="DNA/RNA_pol_sf"/>
</dbReference>
<dbReference type="PROSITE" id="PS50878">
    <property type="entry name" value="RT_POL"/>
    <property type="match status" value="1"/>
</dbReference>
<accession>A0A8H7RBT6</accession>
<evidence type="ECO:0000259" key="3">
    <source>
        <dbReference type="PROSITE" id="PS50878"/>
    </source>
</evidence>
<dbReference type="Gene3D" id="3.10.10.10">
    <property type="entry name" value="HIV Type 1 Reverse Transcriptase, subunit A, domain 1"/>
    <property type="match status" value="1"/>
</dbReference>
<dbReference type="GO" id="GO:0003676">
    <property type="term" value="F:nucleic acid binding"/>
    <property type="evidence" value="ECO:0007669"/>
    <property type="project" value="InterPro"/>
</dbReference>
<organism evidence="5 6">
    <name type="scientific">Circinella minor</name>
    <dbReference type="NCBI Taxonomy" id="1195481"/>
    <lineage>
        <taxon>Eukaryota</taxon>
        <taxon>Fungi</taxon>
        <taxon>Fungi incertae sedis</taxon>
        <taxon>Mucoromycota</taxon>
        <taxon>Mucoromycotina</taxon>
        <taxon>Mucoromycetes</taxon>
        <taxon>Mucorales</taxon>
        <taxon>Lichtheimiaceae</taxon>
        <taxon>Circinella</taxon>
    </lineage>
</organism>
<dbReference type="InterPro" id="IPR001584">
    <property type="entry name" value="Integrase_cat-core"/>
</dbReference>
<dbReference type="Gene3D" id="3.30.70.270">
    <property type="match status" value="2"/>
</dbReference>
<evidence type="ECO:0000256" key="1">
    <source>
        <dbReference type="ARBA" id="ARBA00023268"/>
    </source>
</evidence>
<comment type="caution">
    <text evidence="5">The sequence shown here is derived from an EMBL/GenBank/DDBJ whole genome shotgun (WGS) entry which is preliminary data.</text>
</comment>
<feature type="region of interest" description="Disordered" evidence="2">
    <location>
        <begin position="1"/>
        <end position="40"/>
    </location>
</feature>
<dbReference type="SUPFAM" id="SSF53098">
    <property type="entry name" value="Ribonuclease H-like"/>
    <property type="match status" value="1"/>
</dbReference>
<dbReference type="Pfam" id="PF17919">
    <property type="entry name" value="RT_RNaseH_2"/>
    <property type="match status" value="1"/>
</dbReference>
<evidence type="ECO:0000256" key="2">
    <source>
        <dbReference type="SAM" id="MobiDB-lite"/>
    </source>
</evidence>
<dbReference type="InterPro" id="IPR041588">
    <property type="entry name" value="Integrase_H2C2"/>
</dbReference>
<dbReference type="PROSITE" id="PS50994">
    <property type="entry name" value="INTEGRASE"/>
    <property type="match status" value="1"/>
</dbReference>
<feature type="non-terminal residue" evidence="5">
    <location>
        <position position="968"/>
    </location>
</feature>
<keyword evidence="6" id="KW-1185">Reference proteome</keyword>